<dbReference type="SUPFAM" id="SSF51905">
    <property type="entry name" value="FAD/NAD(P)-binding domain"/>
    <property type="match status" value="1"/>
</dbReference>
<evidence type="ECO:0000256" key="4">
    <source>
        <dbReference type="ARBA" id="ARBA00023002"/>
    </source>
</evidence>
<feature type="domain" description="FAD-binding" evidence="6">
    <location>
        <begin position="35"/>
        <end position="195"/>
    </location>
</feature>
<evidence type="ECO:0000256" key="2">
    <source>
        <dbReference type="ARBA" id="ARBA00022630"/>
    </source>
</evidence>
<evidence type="ECO:0000256" key="1">
    <source>
        <dbReference type="ARBA" id="ARBA00007992"/>
    </source>
</evidence>
<evidence type="ECO:0000256" key="5">
    <source>
        <dbReference type="ARBA" id="ARBA00023033"/>
    </source>
</evidence>
<dbReference type="InterPro" id="IPR036188">
    <property type="entry name" value="FAD/NAD-bd_sf"/>
</dbReference>
<keyword evidence="3" id="KW-0274">FAD</keyword>
<keyword evidence="8" id="KW-1185">Reference proteome</keyword>
<evidence type="ECO:0000313" key="7">
    <source>
        <dbReference type="EMBL" id="CAK5269509.1"/>
    </source>
</evidence>
<dbReference type="InterPro" id="IPR050493">
    <property type="entry name" value="FAD-dep_Monooxygenase_BioMet"/>
</dbReference>
<comment type="caution">
    <text evidence="7">The sequence shown here is derived from an EMBL/GenBank/DDBJ whole genome shotgun (WGS) entry which is preliminary data.</text>
</comment>
<keyword evidence="4" id="KW-0560">Oxidoreductase</keyword>
<dbReference type="PANTHER" id="PTHR13789">
    <property type="entry name" value="MONOOXYGENASE"/>
    <property type="match status" value="1"/>
</dbReference>
<sequence>MSHVSNIDRRERLSCPQDCDSRRLVLKPPPVRLHFLIVGCGLGGLAAAYCLGRAGHSVSVFESATRLQQVGAGIQISPNSSRLLIRWGLGEELRKASVKPESITFRRYNSGERIGYTRWGDTMDSNYGAPYYHIHRADLLDMLFKLAAPHMTLFTNSRVVAVDPAQGQITLQSGETVRGDVVLGADGLKSMVREVIVGRPDKPLPTGDAAYRVVIPTARMMADPDLASLVEYPEMTGWLGPGRHIMAYCIVRRLRACPEWLSLIHFSFRSAPSGSSILF</sequence>
<organism evidence="7 8">
    <name type="scientific">Mycena citricolor</name>
    <dbReference type="NCBI Taxonomy" id="2018698"/>
    <lineage>
        <taxon>Eukaryota</taxon>
        <taxon>Fungi</taxon>
        <taxon>Dikarya</taxon>
        <taxon>Basidiomycota</taxon>
        <taxon>Agaricomycotina</taxon>
        <taxon>Agaricomycetes</taxon>
        <taxon>Agaricomycetidae</taxon>
        <taxon>Agaricales</taxon>
        <taxon>Marasmiineae</taxon>
        <taxon>Mycenaceae</taxon>
        <taxon>Mycena</taxon>
    </lineage>
</organism>
<proteinExistence type="inferred from homology"/>
<dbReference type="PANTHER" id="PTHR13789:SF147">
    <property type="entry name" value="PUTATIVE (AFU_ORTHOLOGUE AFUA_2G01950)-RELATED"/>
    <property type="match status" value="1"/>
</dbReference>
<comment type="similarity">
    <text evidence="1">Belongs to the paxM FAD-dependent monooxygenase family.</text>
</comment>
<dbReference type="EMBL" id="CAVNYO010000149">
    <property type="protein sequence ID" value="CAK5269509.1"/>
    <property type="molecule type" value="Genomic_DNA"/>
</dbReference>
<dbReference type="GO" id="GO:0071949">
    <property type="term" value="F:FAD binding"/>
    <property type="evidence" value="ECO:0007669"/>
    <property type="project" value="InterPro"/>
</dbReference>
<protein>
    <recommendedName>
        <fullName evidence="6">FAD-binding domain-containing protein</fullName>
    </recommendedName>
</protein>
<evidence type="ECO:0000256" key="3">
    <source>
        <dbReference type="ARBA" id="ARBA00022827"/>
    </source>
</evidence>
<reference evidence="7" key="1">
    <citation type="submission" date="2023-11" db="EMBL/GenBank/DDBJ databases">
        <authorList>
            <person name="De Vega J J."/>
            <person name="De Vega J J."/>
        </authorList>
    </citation>
    <scope>NUCLEOTIDE SEQUENCE</scope>
</reference>
<dbReference type="Gene3D" id="3.50.50.60">
    <property type="entry name" value="FAD/NAD(P)-binding domain"/>
    <property type="match status" value="1"/>
</dbReference>
<accession>A0AAD2H7C5</accession>
<evidence type="ECO:0000259" key="6">
    <source>
        <dbReference type="Pfam" id="PF01494"/>
    </source>
</evidence>
<dbReference type="GO" id="GO:0004497">
    <property type="term" value="F:monooxygenase activity"/>
    <property type="evidence" value="ECO:0007669"/>
    <property type="project" value="UniProtKB-KW"/>
</dbReference>
<dbReference type="Pfam" id="PF01494">
    <property type="entry name" value="FAD_binding_3"/>
    <property type="match status" value="1"/>
</dbReference>
<dbReference type="AlphaFoldDB" id="A0AAD2H7C5"/>
<dbReference type="Proteomes" id="UP001295794">
    <property type="component" value="Unassembled WGS sequence"/>
</dbReference>
<evidence type="ECO:0000313" key="8">
    <source>
        <dbReference type="Proteomes" id="UP001295794"/>
    </source>
</evidence>
<dbReference type="PRINTS" id="PR00420">
    <property type="entry name" value="RNGMNOXGNASE"/>
</dbReference>
<dbReference type="InterPro" id="IPR002938">
    <property type="entry name" value="FAD-bd"/>
</dbReference>
<keyword evidence="5" id="KW-0503">Monooxygenase</keyword>
<gene>
    <name evidence="7" type="ORF">MYCIT1_LOCUS13289</name>
</gene>
<name>A0AAD2H7C5_9AGAR</name>
<keyword evidence="2" id="KW-0285">Flavoprotein</keyword>